<dbReference type="PATRIC" id="fig|883066.3.peg.1169"/>
<dbReference type="EMBL" id="AGWL01000006">
    <property type="protein sequence ID" value="EKU94974.1"/>
    <property type="molecule type" value="Genomic_DNA"/>
</dbReference>
<comment type="caution">
    <text evidence="1">The sequence shown here is derived from an EMBL/GenBank/DDBJ whole genome shotgun (WGS) entry which is preliminary data.</text>
</comment>
<accession>K9ECJ1</accession>
<gene>
    <name evidence="1" type="ORF">HMPREF9233_01112</name>
</gene>
<reference evidence="1 2" key="1">
    <citation type="submission" date="2012-09" db="EMBL/GenBank/DDBJ databases">
        <title>The Genome Sequence of Actinobaculum massiliae ACS-171-V-COL2.</title>
        <authorList>
            <consortium name="The Broad Institute Genome Sequencing Platform"/>
            <person name="Earl A."/>
            <person name="Ward D."/>
            <person name="Feldgarden M."/>
            <person name="Gevers D."/>
            <person name="Saerens B."/>
            <person name="Vaneechoutte M."/>
            <person name="Walker B."/>
            <person name="Young S.K."/>
            <person name="Zeng Q."/>
            <person name="Gargeya S."/>
            <person name="Fitzgerald M."/>
            <person name="Haas B."/>
            <person name="Abouelleil A."/>
            <person name="Alvarado L."/>
            <person name="Arachchi H.M."/>
            <person name="Berlin A."/>
            <person name="Chapman S.B."/>
            <person name="Goldberg J."/>
            <person name="Griggs A."/>
            <person name="Gujja S."/>
            <person name="Hansen M."/>
            <person name="Howarth C."/>
            <person name="Imamovic A."/>
            <person name="Larimer J."/>
            <person name="McCowen C."/>
            <person name="Montmayeur A."/>
            <person name="Murphy C."/>
            <person name="Neiman D."/>
            <person name="Pearson M."/>
            <person name="Priest M."/>
            <person name="Roberts A."/>
            <person name="Saif S."/>
            <person name="Shea T."/>
            <person name="Sisk P."/>
            <person name="Sykes S."/>
            <person name="Wortman J."/>
            <person name="Nusbaum C."/>
            <person name="Birren B."/>
        </authorList>
    </citation>
    <scope>NUCLEOTIDE SEQUENCE [LARGE SCALE GENOMIC DNA]</scope>
    <source>
        <strain evidence="2">ACS-171-V-Col2</strain>
    </source>
</reference>
<dbReference type="AlphaFoldDB" id="K9ECJ1"/>
<keyword evidence="2" id="KW-1185">Reference proteome</keyword>
<evidence type="ECO:0000313" key="1">
    <source>
        <dbReference type="EMBL" id="EKU94974.1"/>
    </source>
</evidence>
<evidence type="ECO:0000313" key="2">
    <source>
        <dbReference type="Proteomes" id="UP000009888"/>
    </source>
</evidence>
<organism evidence="1 2">
    <name type="scientific">Actinobaculum massiliense ACS-171-V-Col2</name>
    <dbReference type="NCBI Taxonomy" id="883066"/>
    <lineage>
        <taxon>Bacteria</taxon>
        <taxon>Bacillati</taxon>
        <taxon>Actinomycetota</taxon>
        <taxon>Actinomycetes</taxon>
        <taxon>Actinomycetales</taxon>
        <taxon>Actinomycetaceae</taxon>
        <taxon>Actinobaculum</taxon>
    </lineage>
</organism>
<proteinExistence type="predicted"/>
<name>K9ECJ1_9ACTO</name>
<dbReference type="STRING" id="202789.GCA_001457435_01004"/>
<protein>
    <submittedName>
        <fullName evidence="1">Uncharacterized protein</fullName>
    </submittedName>
</protein>
<dbReference type="RefSeq" id="WP_007001318.1">
    <property type="nucleotide sequence ID" value="NZ_JH992955.1"/>
</dbReference>
<dbReference type="Proteomes" id="UP000009888">
    <property type="component" value="Unassembled WGS sequence"/>
</dbReference>
<dbReference type="HOGENOM" id="CLU_1702259_0_0_11"/>
<sequence length="174" mass="19847">METLSSTDFAAVLGELEPEQEFTPGLEKNLFEKGLYQDAKRYWFSVRTHVVMYFATRELEYDAKKKAAKTAAVDGQKKRAIADLRNAKEAWAKIRRPEMYIWVYETLGLDKSKIWQAVESLHAAIDGGETSLAKLAKIARQAFAWEAVEEAVRAHHARLCNELSAVKGIEHYRI</sequence>